<organism evidence="3 4">
    <name type="scientific">Methylobacterium phyllostachyos</name>
    <dbReference type="NCBI Taxonomy" id="582672"/>
    <lineage>
        <taxon>Bacteria</taxon>
        <taxon>Pseudomonadati</taxon>
        <taxon>Pseudomonadota</taxon>
        <taxon>Alphaproteobacteria</taxon>
        <taxon>Hyphomicrobiales</taxon>
        <taxon>Methylobacteriaceae</taxon>
        <taxon>Methylobacterium</taxon>
    </lineage>
</organism>
<dbReference type="RefSeq" id="WP_208859005.1">
    <property type="nucleotide sequence ID" value="NZ_FNHS01000002.1"/>
</dbReference>
<evidence type="ECO:0008006" key="5">
    <source>
        <dbReference type="Google" id="ProtNLM"/>
    </source>
</evidence>
<gene>
    <name evidence="3" type="ORF">SAMN05216360_102301</name>
</gene>
<dbReference type="AlphaFoldDB" id="A0A1G9TTV6"/>
<keyword evidence="2" id="KW-0732">Signal</keyword>
<sequence>MIDRFVRIAALAVPLFAVQLSAVQLGLAKDLPAKDLLAKAPTAPEAPAAAPSTPTAKELSPGQTAARSRQKTCGAEWRALTDAQKTAQGPKWPQYWSKCNKRLKGGDKA</sequence>
<feature type="signal peptide" evidence="2">
    <location>
        <begin position="1"/>
        <end position="22"/>
    </location>
</feature>
<name>A0A1G9TTV6_9HYPH</name>
<protein>
    <recommendedName>
        <fullName evidence="5">PsiF repeat-containing protein</fullName>
    </recommendedName>
</protein>
<dbReference type="EMBL" id="FNHS01000002">
    <property type="protein sequence ID" value="SDM51230.1"/>
    <property type="molecule type" value="Genomic_DNA"/>
</dbReference>
<evidence type="ECO:0000313" key="3">
    <source>
        <dbReference type="EMBL" id="SDM51230.1"/>
    </source>
</evidence>
<evidence type="ECO:0000256" key="2">
    <source>
        <dbReference type="SAM" id="SignalP"/>
    </source>
</evidence>
<reference evidence="4" key="1">
    <citation type="submission" date="2016-10" db="EMBL/GenBank/DDBJ databases">
        <authorList>
            <person name="Varghese N."/>
            <person name="Submissions S."/>
        </authorList>
    </citation>
    <scope>NUCLEOTIDE SEQUENCE [LARGE SCALE GENOMIC DNA]</scope>
    <source>
        <strain evidence="4">BL47</strain>
    </source>
</reference>
<proteinExistence type="predicted"/>
<accession>A0A1G9TTV6</accession>
<keyword evidence="4" id="KW-1185">Reference proteome</keyword>
<feature type="region of interest" description="Disordered" evidence="1">
    <location>
        <begin position="41"/>
        <end position="109"/>
    </location>
</feature>
<evidence type="ECO:0000256" key="1">
    <source>
        <dbReference type="SAM" id="MobiDB-lite"/>
    </source>
</evidence>
<dbReference type="Proteomes" id="UP000198704">
    <property type="component" value="Unassembled WGS sequence"/>
</dbReference>
<evidence type="ECO:0000313" key="4">
    <source>
        <dbReference type="Proteomes" id="UP000198704"/>
    </source>
</evidence>
<feature type="compositionally biased region" description="Low complexity" evidence="1">
    <location>
        <begin position="41"/>
        <end position="58"/>
    </location>
</feature>
<feature type="chain" id="PRO_5011472759" description="PsiF repeat-containing protein" evidence="2">
    <location>
        <begin position="23"/>
        <end position="109"/>
    </location>
</feature>
<dbReference type="STRING" id="582672.SAMN05216360_102301"/>